<feature type="binding site" evidence="5">
    <location>
        <begin position="275"/>
        <end position="278"/>
    </location>
    <ligand>
        <name>pyridoxal 5'-phosphate</name>
        <dbReference type="ChEBI" id="CHEBI:597326"/>
    </ligand>
</feature>
<evidence type="ECO:0000259" key="10">
    <source>
        <dbReference type="Pfam" id="PF02784"/>
    </source>
</evidence>
<evidence type="ECO:0000256" key="8">
    <source>
        <dbReference type="RuleBase" id="RU003738"/>
    </source>
</evidence>
<dbReference type="Pfam" id="PF02784">
    <property type="entry name" value="Orn_Arg_deC_N"/>
    <property type="match status" value="1"/>
</dbReference>
<dbReference type="InterPro" id="IPR022657">
    <property type="entry name" value="De-COase2_CS"/>
</dbReference>
<comment type="catalytic activity">
    <reaction evidence="5 8">
        <text>meso-2,6-diaminopimelate + H(+) = L-lysine + CO2</text>
        <dbReference type="Rhea" id="RHEA:15101"/>
        <dbReference type="ChEBI" id="CHEBI:15378"/>
        <dbReference type="ChEBI" id="CHEBI:16526"/>
        <dbReference type="ChEBI" id="CHEBI:32551"/>
        <dbReference type="ChEBI" id="CHEBI:57791"/>
        <dbReference type="EC" id="4.1.1.20"/>
    </reaction>
</comment>
<evidence type="ECO:0000256" key="3">
    <source>
        <dbReference type="ARBA" id="ARBA00022898"/>
    </source>
</evidence>
<dbReference type="InterPro" id="IPR000183">
    <property type="entry name" value="Orn/DAP/Arg_de-COase"/>
</dbReference>
<feature type="domain" description="Orn/DAP/Arg decarboxylase 2 N-terminal" evidence="10">
    <location>
        <begin position="37"/>
        <end position="281"/>
    </location>
</feature>
<dbReference type="GO" id="GO:0030170">
    <property type="term" value="F:pyridoxal phosphate binding"/>
    <property type="evidence" value="ECO:0007669"/>
    <property type="project" value="UniProtKB-UniRule"/>
</dbReference>
<dbReference type="AlphaFoldDB" id="A0A6A7Y6P4"/>
<evidence type="ECO:0000313" key="11">
    <source>
        <dbReference type="EMBL" id="MQT13332.1"/>
    </source>
</evidence>
<dbReference type="InterPro" id="IPR022653">
    <property type="entry name" value="De-COase2_pyr-phos_BS"/>
</dbReference>
<evidence type="ECO:0000256" key="5">
    <source>
        <dbReference type="HAMAP-Rule" id="MF_02120"/>
    </source>
</evidence>
<evidence type="ECO:0000256" key="2">
    <source>
        <dbReference type="ARBA" id="ARBA00022793"/>
    </source>
</evidence>
<comment type="cofactor">
    <cofactor evidence="1 5 7 8">
        <name>pyridoxal 5'-phosphate</name>
        <dbReference type="ChEBI" id="CHEBI:597326"/>
    </cofactor>
</comment>
<feature type="binding site" evidence="5">
    <location>
        <position position="240"/>
    </location>
    <ligand>
        <name>pyridoxal 5'-phosphate</name>
        <dbReference type="ChEBI" id="CHEBI:597326"/>
    </ligand>
</feature>
<dbReference type="UniPathway" id="UPA00034">
    <property type="reaction ID" value="UER00027"/>
</dbReference>
<dbReference type="PROSITE" id="PS00879">
    <property type="entry name" value="ODR_DC_2_2"/>
    <property type="match status" value="1"/>
</dbReference>
<dbReference type="RefSeq" id="WP_312861555.1">
    <property type="nucleotide sequence ID" value="NZ_VWNA01000001.1"/>
</dbReference>
<dbReference type="CDD" id="cd06828">
    <property type="entry name" value="PLPDE_III_DapDC"/>
    <property type="match status" value="1"/>
</dbReference>
<sequence>MNRHFSYVGGILHAESVPLPAIATAVDTPVYVYSTAAIAENYTRFAGAVADLPSLVCYAMKANSNQAVLTLLAGLGAGMDVVSEGELRRARAAGVPGERIVFSGVAKSAREMAYAIGEDILCFNVESVPELDLLSQVAQSMGRTARVSLRINPDVDAKTHAKIATGKAENKFGIPWHDAREVYRRAAALPRLAVTGIDAHIGSQITELAPFEAAFARLAELVSVLRSDGHAIHHLDLGGGLGIAYREDSEVPEATAYAAVVHRHAHALDCRILFEPGRLLVGNAGILLTRVVYLKHGAAKSFVIVDAGMNDLIRPTLYEAHHEIRTVAEAAVGAERTIVDVVGPVCESGDFLAQARPLPPVTGGDLIAILSAGAYGAVQAGTYNSRLLVPEVMVSGDRFEVVRPRSSYEALIGLDQVPSWIAGA</sequence>
<dbReference type="EMBL" id="VWNA01000001">
    <property type="protein sequence ID" value="MQT13332.1"/>
    <property type="molecule type" value="Genomic_DNA"/>
</dbReference>
<feature type="active site" description="Proton donor" evidence="7">
    <location>
        <position position="346"/>
    </location>
</feature>
<feature type="domain" description="Orn/DAP/Arg decarboxylase 2 C-terminal" evidence="9">
    <location>
        <begin position="31"/>
        <end position="373"/>
    </location>
</feature>
<comment type="subunit">
    <text evidence="5">Homodimer.</text>
</comment>
<protein>
    <recommendedName>
        <fullName evidence="5 6">Diaminopimelate decarboxylase</fullName>
        <shortName evidence="5">DAP decarboxylase</shortName>
        <shortName evidence="5">DAPDC</shortName>
        <ecNumber evidence="5 6">4.1.1.20</ecNumber>
    </recommendedName>
</protein>
<dbReference type="EC" id="4.1.1.20" evidence="5 6"/>
<dbReference type="Gene3D" id="3.20.20.10">
    <property type="entry name" value="Alanine racemase"/>
    <property type="match status" value="1"/>
</dbReference>
<dbReference type="SUPFAM" id="SSF51419">
    <property type="entry name" value="PLP-binding barrel"/>
    <property type="match status" value="1"/>
</dbReference>
<feature type="binding site" evidence="5">
    <location>
        <position position="347"/>
    </location>
    <ligand>
        <name>substrate</name>
    </ligand>
</feature>
<keyword evidence="4 5" id="KW-0456">Lyase</keyword>
<reference evidence="11 12" key="1">
    <citation type="submission" date="2019-09" db="EMBL/GenBank/DDBJ databases">
        <title>Segnochrobactrum spirostomi gen. nov., sp. nov., isolated from the ciliate Spirostomum cf. yagiui and description of a novel family, Segnochrobactraceae fam. nov. within the order Rhizobiales of the class Alphaproteobacteria.</title>
        <authorList>
            <person name="Akter S."/>
            <person name="Shazib S.U.A."/>
            <person name="Shin M.K."/>
        </authorList>
    </citation>
    <scope>NUCLEOTIDE SEQUENCE [LARGE SCALE GENOMIC DNA]</scope>
    <source>
        <strain evidence="11 12">Sp-1</strain>
    </source>
</reference>
<comment type="caution">
    <text evidence="11">The sequence shown here is derived from an EMBL/GenBank/DDBJ whole genome shotgun (WGS) entry which is preliminary data.</text>
</comment>
<dbReference type="FunFam" id="3.20.20.10:FF:000003">
    <property type="entry name" value="Diaminopimelate decarboxylase"/>
    <property type="match status" value="1"/>
</dbReference>
<feature type="binding site" evidence="5">
    <location>
        <position position="375"/>
    </location>
    <ligand>
        <name>pyridoxal 5'-phosphate</name>
        <dbReference type="ChEBI" id="CHEBI:597326"/>
    </ligand>
</feature>
<dbReference type="Gene3D" id="2.40.37.10">
    <property type="entry name" value="Lyase, Ornithine Decarboxylase, Chain A, domain 1"/>
    <property type="match status" value="1"/>
</dbReference>
<dbReference type="InterPro" id="IPR009006">
    <property type="entry name" value="Ala_racemase/Decarboxylase_C"/>
</dbReference>
<dbReference type="SUPFAM" id="SSF50621">
    <property type="entry name" value="Alanine racemase C-terminal domain-like"/>
    <property type="match status" value="1"/>
</dbReference>
<evidence type="ECO:0000313" key="12">
    <source>
        <dbReference type="Proteomes" id="UP000332515"/>
    </source>
</evidence>
<dbReference type="PRINTS" id="PR01179">
    <property type="entry name" value="ODADCRBXLASE"/>
</dbReference>
<name>A0A6A7Y6P4_9HYPH</name>
<dbReference type="PRINTS" id="PR01181">
    <property type="entry name" value="DAPDCRBXLASE"/>
</dbReference>
<evidence type="ECO:0000256" key="6">
    <source>
        <dbReference type="NCBIfam" id="TIGR01048"/>
    </source>
</evidence>
<feature type="binding site" evidence="5">
    <location>
        <position position="318"/>
    </location>
    <ligand>
        <name>substrate</name>
    </ligand>
</feature>
<dbReference type="Proteomes" id="UP000332515">
    <property type="component" value="Unassembled WGS sequence"/>
</dbReference>
<organism evidence="11 12">
    <name type="scientific">Segnochrobactrum spirostomi</name>
    <dbReference type="NCBI Taxonomy" id="2608987"/>
    <lineage>
        <taxon>Bacteria</taxon>
        <taxon>Pseudomonadati</taxon>
        <taxon>Pseudomonadota</taxon>
        <taxon>Alphaproteobacteria</taxon>
        <taxon>Hyphomicrobiales</taxon>
        <taxon>Segnochrobactraceae</taxon>
        <taxon>Segnochrobactrum</taxon>
    </lineage>
</organism>
<keyword evidence="3 5" id="KW-0663">Pyridoxal phosphate</keyword>
<comment type="pathway">
    <text evidence="5 8">Amino-acid biosynthesis; L-lysine biosynthesis via DAP pathway; L-lysine from DL-2,6-diaminopimelate: step 1/1.</text>
</comment>
<dbReference type="GO" id="GO:0008836">
    <property type="term" value="F:diaminopimelate decarboxylase activity"/>
    <property type="evidence" value="ECO:0007669"/>
    <property type="project" value="UniProtKB-UniRule"/>
</dbReference>
<feature type="binding site" evidence="5">
    <location>
        <position position="375"/>
    </location>
    <ligand>
        <name>substrate</name>
    </ligand>
</feature>
<evidence type="ECO:0000259" key="9">
    <source>
        <dbReference type="Pfam" id="PF00278"/>
    </source>
</evidence>
<comment type="function">
    <text evidence="5">Specifically catalyzes the decarboxylation of meso-diaminopimelate (meso-DAP) to L-lysine.</text>
</comment>
<dbReference type="InterPro" id="IPR022643">
    <property type="entry name" value="De-COase2_C"/>
</dbReference>
<comment type="similarity">
    <text evidence="5">Belongs to the Orn/Lys/Arg decarboxylase class-II family. LysA subfamily.</text>
</comment>
<dbReference type="InterPro" id="IPR029066">
    <property type="entry name" value="PLP-binding_barrel"/>
</dbReference>
<keyword evidence="5 8" id="KW-0457">Lysine biosynthesis</keyword>
<feature type="binding site" evidence="5">
    <location>
        <position position="278"/>
    </location>
    <ligand>
        <name>substrate</name>
    </ligand>
</feature>
<evidence type="ECO:0000256" key="4">
    <source>
        <dbReference type="ARBA" id="ARBA00023239"/>
    </source>
</evidence>
<dbReference type="PROSITE" id="PS00878">
    <property type="entry name" value="ODR_DC_2_1"/>
    <property type="match status" value="1"/>
</dbReference>
<feature type="binding site" evidence="5">
    <location>
        <position position="314"/>
    </location>
    <ligand>
        <name>substrate</name>
    </ligand>
</feature>
<dbReference type="GO" id="GO:0009089">
    <property type="term" value="P:lysine biosynthetic process via diaminopimelate"/>
    <property type="evidence" value="ECO:0007669"/>
    <property type="project" value="UniProtKB-UniRule"/>
</dbReference>
<evidence type="ECO:0000256" key="7">
    <source>
        <dbReference type="PIRSR" id="PIRSR600183-50"/>
    </source>
</evidence>
<dbReference type="NCBIfam" id="TIGR01048">
    <property type="entry name" value="lysA"/>
    <property type="match status" value="1"/>
</dbReference>
<keyword evidence="5" id="KW-0028">Amino-acid biosynthesis</keyword>
<dbReference type="PANTHER" id="PTHR43727">
    <property type="entry name" value="DIAMINOPIMELATE DECARBOXYLASE"/>
    <property type="match status" value="1"/>
</dbReference>
<dbReference type="InterPro" id="IPR002986">
    <property type="entry name" value="DAP_deCOOHase_LysA"/>
</dbReference>
<keyword evidence="2 5" id="KW-0210">Decarboxylase</keyword>
<feature type="modified residue" description="N6-(pyridoxal phosphate)lysine" evidence="5 7">
    <location>
        <position position="61"/>
    </location>
</feature>
<dbReference type="PANTHER" id="PTHR43727:SF2">
    <property type="entry name" value="GROUP IV DECARBOXYLASE"/>
    <property type="match status" value="1"/>
</dbReference>
<keyword evidence="12" id="KW-1185">Reference proteome</keyword>
<gene>
    <name evidence="5 11" type="primary">lysA</name>
    <name evidence="11" type="ORF">F0357_11900</name>
</gene>
<dbReference type="Pfam" id="PF00278">
    <property type="entry name" value="Orn_DAP_Arg_deC"/>
    <property type="match status" value="1"/>
</dbReference>
<proteinExistence type="inferred from homology"/>
<accession>A0A6A7Y6P4</accession>
<dbReference type="InterPro" id="IPR022644">
    <property type="entry name" value="De-COase2_N"/>
</dbReference>
<dbReference type="HAMAP" id="MF_02120">
    <property type="entry name" value="LysA"/>
    <property type="match status" value="1"/>
</dbReference>
<evidence type="ECO:0000256" key="1">
    <source>
        <dbReference type="ARBA" id="ARBA00001933"/>
    </source>
</evidence>